<evidence type="ECO:0008006" key="4">
    <source>
        <dbReference type="Google" id="ProtNLM"/>
    </source>
</evidence>
<dbReference type="EMBL" id="JBDFQZ010000004">
    <property type="protein sequence ID" value="KAK9733485.1"/>
    <property type="molecule type" value="Genomic_DNA"/>
</dbReference>
<dbReference type="Gene3D" id="3.40.50.11340">
    <property type="match status" value="1"/>
</dbReference>
<reference evidence="2" key="1">
    <citation type="submission" date="2024-03" db="EMBL/GenBank/DDBJ databases">
        <title>WGS assembly of Saponaria officinalis var. Norfolk2.</title>
        <authorList>
            <person name="Jenkins J."/>
            <person name="Shu S."/>
            <person name="Grimwood J."/>
            <person name="Barry K."/>
            <person name="Goodstein D."/>
            <person name="Schmutz J."/>
            <person name="Leebens-Mack J."/>
            <person name="Osbourn A."/>
        </authorList>
    </citation>
    <scope>NUCLEOTIDE SEQUENCE [LARGE SCALE GENOMIC DNA]</scope>
    <source>
        <strain evidence="2">JIC</strain>
    </source>
</reference>
<feature type="transmembrane region" description="Helical" evidence="1">
    <location>
        <begin position="21"/>
        <end position="41"/>
    </location>
</feature>
<dbReference type="Proteomes" id="UP001443914">
    <property type="component" value="Unassembled WGS sequence"/>
</dbReference>
<sequence length="474" mass="53064">MRSNKKLNPNPNPKPHSILTLSFLILTIVLLVIIILVVSSLTSPRLRLPEHGSVPALFLKCTVGVDKFLWYAPHSGFSNQLSELKNALLFAAILNRTLVVPPVLDHHAVALGSCSKFRVLSPPDLRLRVWDYVLDLIRHGRYISMADIIDLSSVSTMVRTVDFSYFISLWCGIDLGSVCSDDSDTPSTLSDRLKQCGLHLSGVNSNSDKCSYAVDVDCRTTVWTYQQNVSDMTLDSYQPDEQLQMKRKISFVRHRKDVLKHLGPGSEAHLSSVLAFGSLFTRPYKGSQSYIDIRKSPSDKRIQPLLNTIEFLPFVPEIKNAGKKFAETKIGTSFLCAQVRLLDGQFKNHWEATFSGLKQKVDDVKLTNPLPVHVFVMTDLHRSNWNGTYLDVLANDASSFKVHVLDNEDEIVKLIASKLAASRGTKLIHCPRNEPDLRLYIEETICSCASLGFVRTAGSTIAENIELMRKNSFC</sequence>
<keyword evidence="1" id="KW-0472">Membrane</keyword>
<protein>
    <recommendedName>
        <fullName evidence="4">O-fucosyltransferase family protein</fullName>
    </recommendedName>
</protein>
<organism evidence="2 3">
    <name type="scientific">Saponaria officinalis</name>
    <name type="common">Common soapwort</name>
    <name type="synonym">Lychnis saponaria</name>
    <dbReference type="NCBI Taxonomy" id="3572"/>
    <lineage>
        <taxon>Eukaryota</taxon>
        <taxon>Viridiplantae</taxon>
        <taxon>Streptophyta</taxon>
        <taxon>Embryophyta</taxon>
        <taxon>Tracheophyta</taxon>
        <taxon>Spermatophyta</taxon>
        <taxon>Magnoliopsida</taxon>
        <taxon>eudicotyledons</taxon>
        <taxon>Gunneridae</taxon>
        <taxon>Pentapetalae</taxon>
        <taxon>Caryophyllales</taxon>
        <taxon>Caryophyllaceae</taxon>
        <taxon>Caryophylleae</taxon>
        <taxon>Saponaria</taxon>
    </lineage>
</organism>
<dbReference type="AlphaFoldDB" id="A0AAW1LH63"/>
<keyword evidence="1" id="KW-0812">Transmembrane</keyword>
<accession>A0AAW1LH63</accession>
<keyword evidence="1" id="KW-1133">Transmembrane helix</keyword>
<dbReference type="PANTHER" id="PTHR36050:SF1">
    <property type="entry name" value="O-FUCOSYLTRANSFERASE 30"/>
    <property type="match status" value="1"/>
</dbReference>
<gene>
    <name evidence="2" type="ORF">RND81_04G070800</name>
</gene>
<evidence type="ECO:0000256" key="1">
    <source>
        <dbReference type="SAM" id="Phobius"/>
    </source>
</evidence>
<evidence type="ECO:0000313" key="2">
    <source>
        <dbReference type="EMBL" id="KAK9733485.1"/>
    </source>
</evidence>
<dbReference type="PANTHER" id="PTHR36050">
    <property type="entry name" value="O-FUCOSYLTRANSFERASE 30"/>
    <property type="match status" value="1"/>
</dbReference>
<name>A0AAW1LH63_SAPOF</name>
<comment type="caution">
    <text evidence="2">The sequence shown here is derived from an EMBL/GenBank/DDBJ whole genome shotgun (WGS) entry which is preliminary data.</text>
</comment>
<proteinExistence type="predicted"/>
<keyword evidence="3" id="KW-1185">Reference proteome</keyword>
<evidence type="ECO:0000313" key="3">
    <source>
        <dbReference type="Proteomes" id="UP001443914"/>
    </source>
</evidence>